<evidence type="ECO:0000256" key="1">
    <source>
        <dbReference type="SAM" id="MobiDB-lite"/>
    </source>
</evidence>
<accession>A0A835HLT0</accession>
<name>A0A835HLT0_9MAGN</name>
<organism evidence="2 3">
    <name type="scientific">Coptis chinensis</name>
    <dbReference type="NCBI Taxonomy" id="261450"/>
    <lineage>
        <taxon>Eukaryota</taxon>
        <taxon>Viridiplantae</taxon>
        <taxon>Streptophyta</taxon>
        <taxon>Embryophyta</taxon>
        <taxon>Tracheophyta</taxon>
        <taxon>Spermatophyta</taxon>
        <taxon>Magnoliopsida</taxon>
        <taxon>Ranunculales</taxon>
        <taxon>Ranunculaceae</taxon>
        <taxon>Coptidoideae</taxon>
        <taxon>Coptis</taxon>
    </lineage>
</organism>
<keyword evidence="3" id="KW-1185">Reference proteome</keyword>
<feature type="compositionally biased region" description="Basic and acidic residues" evidence="1">
    <location>
        <begin position="82"/>
        <end position="100"/>
    </location>
</feature>
<dbReference type="OrthoDB" id="1926878at2759"/>
<evidence type="ECO:0000313" key="2">
    <source>
        <dbReference type="EMBL" id="KAF9601695.1"/>
    </source>
</evidence>
<proteinExistence type="predicted"/>
<reference evidence="2 3" key="1">
    <citation type="submission" date="2020-10" db="EMBL/GenBank/DDBJ databases">
        <title>The Coptis chinensis genome and diversification of protoberbering-type alkaloids.</title>
        <authorList>
            <person name="Wang B."/>
            <person name="Shu S."/>
            <person name="Song C."/>
            <person name="Liu Y."/>
        </authorList>
    </citation>
    <scope>NUCLEOTIDE SEQUENCE [LARGE SCALE GENOMIC DNA]</scope>
    <source>
        <strain evidence="2">HL-2020</strain>
        <tissue evidence="2">Leaf</tissue>
    </source>
</reference>
<dbReference type="Proteomes" id="UP000631114">
    <property type="component" value="Unassembled WGS sequence"/>
</dbReference>
<feature type="region of interest" description="Disordered" evidence="1">
    <location>
        <begin position="81"/>
        <end position="100"/>
    </location>
</feature>
<sequence length="236" mass="27737">EVIFVEHHSLLYDILRVMKRCSRLSKIFSTAMVHELYRIGMGETTFDKLALTLSRLCASNGESFPGWDTLLKVGVKRRSREKRREREELERKQREDQKKLRLRAEAKAKKCSGGGLMQRLQLKPKERGSLRENRDAGLYKMEFSSMVRKIFTYTRKEQKMNQGTLNSRVGRKSCDCRGKKKVLRKLFHCRCPLRTSPEPLSFSHMASLGDELKESIAKVKWIMCFHRRRKKLNPRS</sequence>
<gene>
    <name evidence="2" type="ORF">IFM89_022115</name>
</gene>
<feature type="non-terminal residue" evidence="2">
    <location>
        <position position="1"/>
    </location>
</feature>
<dbReference type="EMBL" id="JADFTS010000006">
    <property type="protein sequence ID" value="KAF9601695.1"/>
    <property type="molecule type" value="Genomic_DNA"/>
</dbReference>
<protein>
    <submittedName>
        <fullName evidence="2">Uncharacterized protein</fullName>
    </submittedName>
</protein>
<evidence type="ECO:0000313" key="3">
    <source>
        <dbReference type="Proteomes" id="UP000631114"/>
    </source>
</evidence>
<comment type="caution">
    <text evidence="2">The sequence shown here is derived from an EMBL/GenBank/DDBJ whole genome shotgun (WGS) entry which is preliminary data.</text>
</comment>
<dbReference type="AlphaFoldDB" id="A0A835HLT0"/>